<dbReference type="InterPro" id="IPR019140">
    <property type="entry name" value="MCM_complex-bd"/>
</dbReference>
<evidence type="ECO:0000313" key="5">
    <source>
        <dbReference type="Proteomes" id="UP000245946"/>
    </source>
</evidence>
<gene>
    <name evidence="4" type="ORF">FA09DRAFT_330702</name>
</gene>
<dbReference type="Pfam" id="PF09739">
    <property type="entry name" value="MCM_bind"/>
    <property type="match status" value="1"/>
</dbReference>
<accession>A0A316Z9W8</accession>
<protein>
    <recommendedName>
        <fullName evidence="6">Mini-chromosome maintenance replisome factor-domain-containing protein</fullName>
    </recommendedName>
</protein>
<dbReference type="RefSeq" id="XP_025597334.1">
    <property type="nucleotide sequence ID" value="XM_025742709.1"/>
</dbReference>
<dbReference type="Proteomes" id="UP000245946">
    <property type="component" value="Unassembled WGS sequence"/>
</dbReference>
<dbReference type="PANTHER" id="PTHR13489">
    <property type="entry name" value="MINI-CHROMOSOME MAINTENANCE COMPLEX-BINDING PROTEIN"/>
    <property type="match status" value="1"/>
</dbReference>
<proteinExistence type="predicted"/>
<reference evidence="4 5" key="1">
    <citation type="journal article" date="2018" name="Mol. Biol. Evol.">
        <title>Broad Genomic Sampling Reveals a Smut Pathogenic Ancestry of the Fungal Clade Ustilaginomycotina.</title>
        <authorList>
            <person name="Kijpornyongpan T."/>
            <person name="Mondo S.J."/>
            <person name="Barry K."/>
            <person name="Sandor L."/>
            <person name="Lee J."/>
            <person name="Lipzen A."/>
            <person name="Pangilinan J."/>
            <person name="LaButti K."/>
            <person name="Hainaut M."/>
            <person name="Henrissat B."/>
            <person name="Grigoriev I.V."/>
            <person name="Spatafora J.W."/>
            <person name="Aime M.C."/>
        </authorList>
    </citation>
    <scope>NUCLEOTIDE SEQUENCE [LARGE SCALE GENOMIC DNA]</scope>
    <source>
        <strain evidence="4 5">MCA 4186</strain>
    </source>
</reference>
<name>A0A316Z9W8_9BASI</name>
<dbReference type="GO" id="GO:0005634">
    <property type="term" value="C:nucleus"/>
    <property type="evidence" value="ECO:0007669"/>
    <property type="project" value="UniProtKB-SubCell"/>
</dbReference>
<evidence type="ECO:0000256" key="3">
    <source>
        <dbReference type="SAM" id="MobiDB-lite"/>
    </source>
</evidence>
<dbReference type="GO" id="GO:0006261">
    <property type="term" value="P:DNA-templated DNA replication"/>
    <property type="evidence" value="ECO:0007669"/>
    <property type="project" value="TreeGrafter"/>
</dbReference>
<evidence type="ECO:0008006" key="6">
    <source>
        <dbReference type="Google" id="ProtNLM"/>
    </source>
</evidence>
<organism evidence="4 5">
    <name type="scientific">Tilletiopsis washingtonensis</name>
    <dbReference type="NCBI Taxonomy" id="58919"/>
    <lineage>
        <taxon>Eukaryota</taxon>
        <taxon>Fungi</taxon>
        <taxon>Dikarya</taxon>
        <taxon>Basidiomycota</taxon>
        <taxon>Ustilaginomycotina</taxon>
        <taxon>Exobasidiomycetes</taxon>
        <taxon>Entylomatales</taxon>
        <taxon>Entylomatales incertae sedis</taxon>
        <taxon>Tilletiopsis</taxon>
    </lineage>
</organism>
<dbReference type="AlphaFoldDB" id="A0A316Z9W8"/>
<dbReference type="OrthoDB" id="329666at2759"/>
<evidence type="ECO:0000256" key="2">
    <source>
        <dbReference type="ARBA" id="ARBA00023242"/>
    </source>
</evidence>
<feature type="compositionally biased region" description="Low complexity" evidence="3">
    <location>
        <begin position="530"/>
        <end position="544"/>
    </location>
</feature>
<keyword evidence="2" id="KW-0539">Nucleus</keyword>
<evidence type="ECO:0000256" key="1">
    <source>
        <dbReference type="ARBA" id="ARBA00004123"/>
    </source>
</evidence>
<feature type="region of interest" description="Disordered" evidence="3">
    <location>
        <begin position="530"/>
        <end position="570"/>
    </location>
</feature>
<sequence>MPTATAPPSPAPLLAALRAEQPRASAAALAQTLARRYAPWLGAPDVPVFAASRAPGTLVRWRCMLQDTGLGRELVRAADCWRVEAGDGDDDDAAAASDSQLAERAVVYACDVPGWSAWARRSWQRGAAAAADVGADDAAEAMRNMALGDEAPAYLDKHPQREQPGAGALLKIYDDELADSLRVTQCVDVLGVLDSSALPGADWADADGSAGSSTPLVPALHVLALAPVDLRVSAAAPSEAQSAGAAEARQEISAYLKDALAGDELAAEWTLLALLARIHSRRGPLLLGSLSLNLSGATLPHLHGALQALLPSVLRQSLALPHLNEARTRMAPSNDGAGEGLRAGRLQCVDGTALLIDETEMGEGTLGDRGVRNIRELSAMLTSRKLAYNFSYSTFDFDVDAPVVVLSTGKSLLPIDVWLPTSPSASTSAPAAASEEQLSRWRTYVATARSAELAIPEQVAQQIQDEFVAARKEGQAGFKEGQEALLRRMGVARFVALSNGLSEMDLASWRRAVELDELRMTRVAAAGSATAAAAANGSARPSAANVAPDTPERRREARTSGDTLGSPPQP</sequence>
<dbReference type="GeneID" id="37270253"/>
<evidence type="ECO:0000313" key="4">
    <source>
        <dbReference type="EMBL" id="PWN97055.1"/>
    </source>
</evidence>
<dbReference type="EMBL" id="KZ819296">
    <property type="protein sequence ID" value="PWN97055.1"/>
    <property type="molecule type" value="Genomic_DNA"/>
</dbReference>
<comment type="subcellular location">
    <subcellularLocation>
        <location evidence="1">Nucleus</location>
    </subcellularLocation>
</comment>
<dbReference type="GO" id="GO:0003682">
    <property type="term" value="F:chromatin binding"/>
    <property type="evidence" value="ECO:0007669"/>
    <property type="project" value="TreeGrafter"/>
</dbReference>
<dbReference type="PANTHER" id="PTHR13489:SF0">
    <property type="entry name" value="MINI-CHROMOSOME MAINTENANCE COMPLEX-BINDING PROTEIN"/>
    <property type="match status" value="1"/>
</dbReference>
<dbReference type="STRING" id="58919.A0A316Z9W8"/>
<keyword evidence="5" id="KW-1185">Reference proteome</keyword>
<feature type="compositionally biased region" description="Basic and acidic residues" evidence="3">
    <location>
        <begin position="550"/>
        <end position="559"/>
    </location>
</feature>